<dbReference type="RefSeq" id="WP_113765830.1">
    <property type="nucleotide sequence ID" value="NZ_LVYK01000037.1"/>
</dbReference>
<evidence type="ECO:0000313" key="1">
    <source>
        <dbReference type="EMBL" id="RAS75226.1"/>
    </source>
</evidence>
<dbReference type="Proteomes" id="UP000250174">
    <property type="component" value="Unassembled WGS sequence"/>
</dbReference>
<protein>
    <submittedName>
        <fullName evidence="1">Uncharacterized protein</fullName>
    </submittedName>
</protein>
<reference evidence="1 2" key="1">
    <citation type="submission" date="2016-03" db="EMBL/GenBank/DDBJ databases">
        <title>Comparison of Bacillus endophyticus and B. anthracis characteristics using whole genome sequence analysis and microbiological techniques.</title>
        <authorList>
            <person name="Lekota K.E."/>
            <person name="Mafofo J."/>
            <person name="Rees J."/>
            <person name="Muchadeyi F.C."/>
            <person name="Madoroba E."/>
            <person name="Van Heerden H."/>
        </authorList>
    </citation>
    <scope>NUCLEOTIDE SEQUENCE [LARGE SCALE GENOMIC DNA]</scope>
    <source>
        <strain evidence="1 2">3631_10C</strain>
    </source>
</reference>
<evidence type="ECO:0000313" key="2">
    <source>
        <dbReference type="Proteomes" id="UP000250174"/>
    </source>
</evidence>
<gene>
    <name evidence="1" type="ORF">A3864_16300</name>
</gene>
<accession>A0AAX1Q6A7</accession>
<sequence>MSLIGAFVGAVIAQVLSHWFSVRREKSKSNKEIYQEFVYPFLTEVILFYETETDFRRGHDVEKEIPISGVIEKMSKKISYGNTKLMSAFHSYKSSSYFFDGRGYGQERELIKLLFWYLDCVVNVLNKLPKKDKETIHKVKDIQKHYGIWYLVFEKLDSYEDAVKFMQLKDSFPKCYMKNLSIDDLHWIIDSNPKDFHERVQEFLENFINMTDVELEEENQSIEEGSAFYTLKKVLKDYREINYKV</sequence>
<organism evidence="1 2">
    <name type="scientific">Priestia endophytica</name>
    <dbReference type="NCBI Taxonomy" id="135735"/>
    <lineage>
        <taxon>Bacteria</taxon>
        <taxon>Bacillati</taxon>
        <taxon>Bacillota</taxon>
        <taxon>Bacilli</taxon>
        <taxon>Bacillales</taxon>
        <taxon>Bacillaceae</taxon>
        <taxon>Priestia</taxon>
    </lineage>
</organism>
<comment type="caution">
    <text evidence="1">The sequence shown here is derived from an EMBL/GenBank/DDBJ whole genome shotgun (WGS) entry which is preliminary data.</text>
</comment>
<proteinExistence type="predicted"/>
<name>A0AAX1Q6A7_9BACI</name>
<dbReference type="AlphaFoldDB" id="A0AAX1Q6A7"/>
<dbReference type="EMBL" id="LVYK01000037">
    <property type="protein sequence ID" value="RAS75226.1"/>
    <property type="molecule type" value="Genomic_DNA"/>
</dbReference>